<evidence type="ECO:0000313" key="2">
    <source>
        <dbReference type="Proteomes" id="UP000827976"/>
    </source>
</evidence>
<organism evidence="1 2">
    <name type="scientific">Dioscorea alata</name>
    <name type="common">Purple yam</name>
    <dbReference type="NCBI Taxonomy" id="55571"/>
    <lineage>
        <taxon>Eukaryota</taxon>
        <taxon>Viridiplantae</taxon>
        <taxon>Streptophyta</taxon>
        <taxon>Embryophyta</taxon>
        <taxon>Tracheophyta</taxon>
        <taxon>Spermatophyta</taxon>
        <taxon>Magnoliopsida</taxon>
        <taxon>Liliopsida</taxon>
        <taxon>Dioscoreales</taxon>
        <taxon>Dioscoreaceae</taxon>
        <taxon>Dioscorea</taxon>
    </lineage>
</organism>
<proteinExistence type="predicted"/>
<accession>A0ACB7UZA9</accession>
<gene>
    <name evidence="1" type="ORF">IHE45_13G080300</name>
</gene>
<dbReference type="EMBL" id="CM037023">
    <property type="protein sequence ID" value="KAH7666125.1"/>
    <property type="molecule type" value="Genomic_DNA"/>
</dbReference>
<comment type="caution">
    <text evidence="1">The sequence shown here is derived from an EMBL/GenBank/DDBJ whole genome shotgun (WGS) entry which is preliminary data.</text>
</comment>
<sequence length="563" mass="64146">MATNLLPLYRPSIFRSYLHRRTLNPRFPSLRPSRYSSDDSYLSMWKNAVERDRMSQDFQRLSFEPEAGDDDGDGESEETLAKKTEMFNKILEVPKEERDRVQRLQVIDRAAAAIAAARAIIKEDPLPKPATASGSDSGGFDVTAGGETIFRRPPSSGLQGGNLFPAQSDARTPGPDFWSWSPPPDTKSTPQEDLSLEPARSSSSSPNSSSSLLEKEPALEFLAIPFESSEQEHIPPLPPFQSLMGIEKPDGKISNSDLSSASNEHNLEVLFSRNATEAAEALGKANEASLHGVNPDGSKWWRETGKEQRPDGVVCRWTLTRGVSADGSVEWEDKFWEASDQFDYKELGSEKCGRDAAGNVWREYWRESMWQDLRTGLTHMEKTADKWGKNEIGNEWQEKWWEHYDASDQAEKWAHKWCCIDPNTPLEAGHAHVWHEKWGEKYDGKGSSMKYTDKWAERSEGDGWSKWGDKWDEHFDSSGSGVKQGETWWEGKSAERWNRTWGEQHNCSGWVHKYGKSSSGEHWDTHVQQETWYEKYPHFGFKHCYENSVQLRAVKRPSDKSQN</sequence>
<name>A0ACB7UZA9_DIOAL</name>
<keyword evidence="2" id="KW-1185">Reference proteome</keyword>
<evidence type="ECO:0000313" key="1">
    <source>
        <dbReference type="EMBL" id="KAH7666125.1"/>
    </source>
</evidence>
<protein>
    <submittedName>
        <fullName evidence="1">Uncharacterized protein</fullName>
    </submittedName>
</protein>
<dbReference type="Proteomes" id="UP000827976">
    <property type="component" value="Chromosome 13"/>
</dbReference>
<reference evidence="2" key="1">
    <citation type="journal article" date="2022" name="Nat. Commun.">
        <title>Chromosome evolution and the genetic basis of agronomically important traits in greater yam.</title>
        <authorList>
            <person name="Bredeson J.V."/>
            <person name="Lyons J.B."/>
            <person name="Oniyinde I.O."/>
            <person name="Okereke N.R."/>
            <person name="Kolade O."/>
            <person name="Nnabue I."/>
            <person name="Nwadili C.O."/>
            <person name="Hribova E."/>
            <person name="Parker M."/>
            <person name="Nwogha J."/>
            <person name="Shu S."/>
            <person name="Carlson J."/>
            <person name="Kariba R."/>
            <person name="Muthemba S."/>
            <person name="Knop K."/>
            <person name="Barton G.J."/>
            <person name="Sherwood A.V."/>
            <person name="Lopez-Montes A."/>
            <person name="Asiedu R."/>
            <person name="Jamnadass R."/>
            <person name="Muchugi A."/>
            <person name="Goodstein D."/>
            <person name="Egesi C.N."/>
            <person name="Featherston J."/>
            <person name="Asfaw A."/>
            <person name="Simpson G.G."/>
            <person name="Dolezel J."/>
            <person name="Hendre P.S."/>
            <person name="Van Deynze A."/>
            <person name="Kumar P.L."/>
            <person name="Obidiegwu J.E."/>
            <person name="Bhattacharjee R."/>
            <person name="Rokhsar D.S."/>
        </authorList>
    </citation>
    <scope>NUCLEOTIDE SEQUENCE [LARGE SCALE GENOMIC DNA]</scope>
    <source>
        <strain evidence="2">cv. TDa95/00328</strain>
    </source>
</reference>